<evidence type="ECO:0000313" key="1">
    <source>
        <dbReference type="EMBL" id="KAJ4360527.1"/>
    </source>
</evidence>
<accession>A0A9W9CGD5</accession>
<protein>
    <submittedName>
        <fullName evidence="1">Uncharacterized protein</fullName>
    </submittedName>
</protein>
<reference evidence="1" key="1">
    <citation type="submission" date="2022-10" db="EMBL/GenBank/DDBJ databases">
        <title>Tapping the CABI collections for fungal endophytes: first genome assemblies for Collariella, Neodidymelliopsis, Ascochyta clinopodiicola, Didymella pomorum, Didymosphaeria variabile, Neocosmospora piperis and Neocucurbitaria cava.</title>
        <authorList>
            <person name="Hill R."/>
        </authorList>
    </citation>
    <scope>NUCLEOTIDE SEQUENCE</scope>
    <source>
        <strain evidence="1">IMI 356815</strain>
    </source>
</reference>
<dbReference type="AlphaFoldDB" id="A0A9W9CGD5"/>
<evidence type="ECO:0000313" key="2">
    <source>
        <dbReference type="Proteomes" id="UP001140513"/>
    </source>
</evidence>
<dbReference type="RefSeq" id="XP_056076729.1">
    <property type="nucleotide sequence ID" value="XM_056209907.1"/>
</dbReference>
<sequence length="130" mass="14608">MRVRSYHQSCLDNYWFAFAKLAVGPTAEEIKQEKALKGRVKYTELMVALNAFFMAGDSIPDTLRLFRNVQRDEPISKARNYARLEALQAVVVATGACPDDVCKSNGETNKLFKVHYEVAPEVEQEYSGAA</sequence>
<name>A0A9W9CGD5_9PLEO</name>
<dbReference type="Proteomes" id="UP001140513">
    <property type="component" value="Unassembled WGS sequence"/>
</dbReference>
<comment type="caution">
    <text evidence="1">The sequence shown here is derived from an EMBL/GenBank/DDBJ whole genome shotgun (WGS) entry which is preliminary data.</text>
</comment>
<dbReference type="OrthoDB" id="504708at2759"/>
<proteinExistence type="predicted"/>
<organism evidence="1 2">
    <name type="scientific">Didymosphaeria variabile</name>
    <dbReference type="NCBI Taxonomy" id="1932322"/>
    <lineage>
        <taxon>Eukaryota</taxon>
        <taxon>Fungi</taxon>
        <taxon>Dikarya</taxon>
        <taxon>Ascomycota</taxon>
        <taxon>Pezizomycotina</taxon>
        <taxon>Dothideomycetes</taxon>
        <taxon>Pleosporomycetidae</taxon>
        <taxon>Pleosporales</taxon>
        <taxon>Massarineae</taxon>
        <taxon>Didymosphaeriaceae</taxon>
        <taxon>Didymosphaeria</taxon>
    </lineage>
</organism>
<dbReference type="EMBL" id="JAPEUX010000001">
    <property type="protein sequence ID" value="KAJ4360527.1"/>
    <property type="molecule type" value="Genomic_DNA"/>
</dbReference>
<gene>
    <name evidence="1" type="ORF">N0V89_001092</name>
</gene>
<keyword evidence="2" id="KW-1185">Reference proteome</keyword>
<dbReference type="GeneID" id="80904622"/>